<organism evidence="1 2">
    <name type="scientific">Tenacibaculum gallaicum</name>
    <dbReference type="NCBI Taxonomy" id="561505"/>
    <lineage>
        <taxon>Bacteria</taxon>
        <taxon>Pseudomonadati</taxon>
        <taxon>Bacteroidota</taxon>
        <taxon>Flavobacteriia</taxon>
        <taxon>Flavobacteriales</taxon>
        <taxon>Flavobacteriaceae</taxon>
        <taxon>Tenacibaculum</taxon>
    </lineage>
</organism>
<name>A0A3E0HH05_9FLAO</name>
<comment type="caution">
    <text evidence="1">The sequence shown here is derived from an EMBL/GenBank/DDBJ whole genome shotgun (WGS) entry which is preliminary data.</text>
</comment>
<reference evidence="1 2" key="1">
    <citation type="submission" date="2018-08" db="EMBL/GenBank/DDBJ databases">
        <title>Genomic Encyclopedia of Type Strains, Phase IV (KMG-IV): sequencing the most valuable type-strain genomes for metagenomic binning, comparative biology and taxonomic classification.</title>
        <authorList>
            <person name="Goeker M."/>
        </authorList>
    </citation>
    <scope>NUCLEOTIDE SEQUENCE [LARGE SCALE GENOMIC DNA]</scope>
    <source>
        <strain evidence="1 2">DSM 18841</strain>
    </source>
</reference>
<proteinExistence type="predicted"/>
<dbReference type="RefSeq" id="WP_115902095.1">
    <property type="nucleotide sequence ID" value="NZ_QUNS01000010.1"/>
</dbReference>
<evidence type="ECO:0000313" key="2">
    <source>
        <dbReference type="Proteomes" id="UP000256884"/>
    </source>
</evidence>
<protein>
    <submittedName>
        <fullName evidence="1">Uncharacterized protein</fullName>
    </submittedName>
</protein>
<sequence length="79" mass="8226">MKKSILSLGKPLNKREQKLINGGGAVGFCDMNGNCPSGQFCEGIYCYTNDTGGGGGGNNNNCTHPWEFCPDGSISCTGC</sequence>
<accession>A0A3E0HH05</accession>
<gene>
    <name evidence="1" type="ORF">C7448_11052</name>
</gene>
<dbReference type="Proteomes" id="UP000256884">
    <property type="component" value="Unassembled WGS sequence"/>
</dbReference>
<dbReference type="AlphaFoldDB" id="A0A3E0HH05"/>
<evidence type="ECO:0000313" key="1">
    <source>
        <dbReference type="EMBL" id="REH45024.1"/>
    </source>
</evidence>
<keyword evidence="2" id="KW-1185">Reference proteome</keyword>
<dbReference type="EMBL" id="QUNS01000010">
    <property type="protein sequence ID" value="REH45024.1"/>
    <property type="molecule type" value="Genomic_DNA"/>
</dbReference>
<dbReference type="OrthoDB" id="1189756at2"/>